<dbReference type="GO" id="GO:0006777">
    <property type="term" value="P:Mo-molybdopterin cofactor biosynthetic process"/>
    <property type="evidence" value="ECO:0007669"/>
    <property type="project" value="UniProtKB-UniRule"/>
</dbReference>
<evidence type="ECO:0000256" key="5">
    <source>
        <dbReference type="ARBA" id="ARBA00047317"/>
    </source>
</evidence>
<dbReference type="PANTHER" id="PTHR10192">
    <property type="entry name" value="MOLYBDOPTERIN BIOSYNTHESIS PROTEIN"/>
    <property type="match status" value="1"/>
</dbReference>
<keyword evidence="4 6" id="KW-0501">Molybdenum cofactor biosynthesis</keyword>
<dbReference type="Pfam" id="PF03454">
    <property type="entry name" value="MoeA_C"/>
    <property type="match status" value="1"/>
</dbReference>
<dbReference type="Gene3D" id="3.90.105.10">
    <property type="entry name" value="Molybdopterin biosynthesis moea protein, domain 2"/>
    <property type="match status" value="1"/>
</dbReference>
<dbReference type="InterPro" id="IPR005110">
    <property type="entry name" value="MoeA_linker/N"/>
</dbReference>
<dbReference type="RefSeq" id="WP_107755193.1">
    <property type="nucleotide sequence ID" value="NZ_QBKF01000023.1"/>
</dbReference>
<dbReference type="InterPro" id="IPR036688">
    <property type="entry name" value="MoeA_C_domain_IV_sf"/>
</dbReference>
<reference evidence="8 9" key="1">
    <citation type="journal article" date="2011" name="Syst. Appl. Microbiol.">
        <title>Defluviimonas denitrificans gen. nov., sp. nov., and Pararhodobacter aggregans gen. nov., sp. nov., non-phototrophic Rhodobacteraceae from the biofilter of a marine aquaculture.</title>
        <authorList>
            <person name="Foesel B.U."/>
            <person name="Drake H.L."/>
            <person name="Schramm A."/>
        </authorList>
    </citation>
    <scope>NUCLEOTIDE SEQUENCE [LARGE SCALE GENOMIC DNA]</scope>
    <source>
        <strain evidence="8 9">D1-19</strain>
    </source>
</reference>
<gene>
    <name evidence="8" type="ORF">DDE23_24510</name>
</gene>
<dbReference type="PANTHER" id="PTHR10192:SF5">
    <property type="entry name" value="GEPHYRIN"/>
    <property type="match status" value="1"/>
</dbReference>
<dbReference type="InterPro" id="IPR005111">
    <property type="entry name" value="MoeA_C_domain_IV"/>
</dbReference>
<keyword evidence="9" id="KW-1185">Reference proteome</keyword>
<keyword evidence="6" id="KW-0460">Magnesium</keyword>
<dbReference type="InterPro" id="IPR001453">
    <property type="entry name" value="MoaB/Mog_dom"/>
</dbReference>
<dbReference type="OrthoDB" id="9804758at2"/>
<name>A0A2T7UJJ5_9RHOB</name>
<comment type="function">
    <text evidence="1 6">Catalyzes the insertion of molybdate into adenylated molybdopterin with the concomitant release of AMP.</text>
</comment>
<dbReference type="Pfam" id="PF03453">
    <property type="entry name" value="MoeA_N"/>
    <property type="match status" value="1"/>
</dbReference>
<keyword evidence="6" id="KW-0479">Metal-binding</keyword>
<dbReference type="SUPFAM" id="SSF53218">
    <property type="entry name" value="Molybdenum cofactor biosynthesis proteins"/>
    <property type="match status" value="1"/>
</dbReference>
<comment type="caution">
    <text evidence="8">The sequence shown here is derived from an EMBL/GenBank/DDBJ whole genome shotgun (WGS) entry which is preliminary data.</text>
</comment>
<comment type="cofactor">
    <cofactor evidence="6">
        <name>Mg(2+)</name>
        <dbReference type="ChEBI" id="CHEBI:18420"/>
    </cofactor>
</comment>
<dbReference type="UniPathway" id="UPA00344"/>
<dbReference type="Gene3D" id="3.40.980.10">
    <property type="entry name" value="MoaB/Mog-like domain"/>
    <property type="match status" value="1"/>
</dbReference>
<dbReference type="Pfam" id="PF00994">
    <property type="entry name" value="MoCF_biosynth"/>
    <property type="match status" value="1"/>
</dbReference>
<evidence type="ECO:0000256" key="1">
    <source>
        <dbReference type="ARBA" id="ARBA00002901"/>
    </source>
</evidence>
<dbReference type="SUPFAM" id="SSF63882">
    <property type="entry name" value="MoeA N-terminal region -like"/>
    <property type="match status" value="1"/>
</dbReference>
<dbReference type="Gene3D" id="2.170.190.11">
    <property type="entry name" value="Molybdopterin biosynthesis moea protein, domain 3"/>
    <property type="match status" value="1"/>
</dbReference>
<evidence type="ECO:0000313" key="9">
    <source>
        <dbReference type="Proteomes" id="UP000244810"/>
    </source>
</evidence>
<evidence type="ECO:0000256" key="4">
    <source>
        <dbReference type="ARBA" id="ARBA00023150"/>
    </source>
</evidence>
<dbReference type="EMBL" id="QDDR01000023">
    <property type="protein sequence ID" value="PVE44836.1"/>
    <property type="molecule type" value="Genomic_DNA"/>
</dbReference>
<dbReference type="EC" id="2.10.1.1" evidence="6"/>
<comment type="similarity">
    <text evidence="3 6">Belongs to the MoeA family.</text>
</comment>
<evidence type="ECO:0000259" key="7">
    <source>
        <dbReference type="SMART" id="SM00852"/>
    </source>
</evidence>
<dbReference type="CDD" id="cd00887">
    <property type="entry name" value="MoeA"/>
    <property type="match status" value="1"/>
</dbReference>
<dbReference type="GO" id="GO:0061599">
    <property type="term" value="F:molybdopterin molybdotransferase activity"/>
    <property type="evidence" value="ECO:0007669"/>
    <property type="project" value="UniProtKB-UniRule"/>
</dbReference>
<keyword evidence="6 8" id="KW-0808">Transferase</keyword>
<dbReference type="SMART" id="SM00852">
    <property type="entry name" value="MoCF_biosynth"/>
    <property type="match status" value="1"/>
</dbReference>
<comment type="catalytic activity">
    <reaction evidence="5">
        <text>adenylyl-molybdopterin + molybdate = Mo-molybdopterin + AMP + H(+)</text>
        <dbReference type="Rhea" id="RHEA:35047"/>
        <dbReference type="ChEBI" id="CHEBI:15378"/>
        <dbReference type="ChEBI" id="CHEBI:36264"/>
        <dbReference type="ChEBI" id="CHEBI:62727"/>
        <dbReference type="ChEBI" id="CHEBI:71302"/>
        <dbReference type="ChEBI" id="CHEBI:456215"/>
        <dbReference type="EC" id="2.10.1.1"/>
    </reaction>
</comment>
<accession>A0A2T7UJJ5</accession>
<organism evidence="8 9">
    <name type="scientific">Pararhodobacter aggregans</name>
    <dbReference type="NCBI Taxonomy" id="404875"/>
    <lineage>
        <taxon>Bacteria</taxon>
        <taxon>Pseudomonadati</taxon>
        <taxon>Pseudomonadota</taxon>
        <taxon>Alphaproteobacteria</taxon>
        <taxon>Rhodobacterales</taxon>
        <taxon>Paracoccaceae</taxon>
        <taxon>Pararhodobacter</taxon>
    </lineage>
</organism>
<evidence type="ECO:0000256" key="2">
    <source>
        <dbReference type="ARBA" id="ARBA00005046"/>
    </source>
</evidence>
<dbReference type="SUPFAM" id="SSF63867">
    <property type="entry name" value="MoeA C-terminal domain-like"/>
    <property type="match status" value="1"/>
</dbReference>
<dbReference type="AlphaFoldDB" id="A0A2T7UJJ5"/>
<evidence type="ECO:0000256" key="3">
    <source>
        <dbReference type="ARBA" id="ARBA00010763"/>
    </source>
</evidence>
<protein>
    <recommendedName>
        <fullName evidence="6">Molybdopterin molybdenumtransferase</fullName>
        <ecNumber evidence="6">2.10.1.1</ecNumber>
    </recommendedName>
</protein>
<dbReference type="GO" id="GO:0005829">
    <property type="term" value="C:cytosol"/>
    <property type="evidence" value="ECO:0007669"/>
    <property type="project" value="TreeGrafter"/>
</dbReference>
<dbReference type="InterPro" id="IPR036425">
    <property type="entry name" value="MoaB/Mog-like_dom_sf"/>
</dbReference>
<evidence type="ECO:0000313" key="8">
    <source>
        <dbReference type="EMBL" id="PVE44836.1"/>
    </source>
</evidence>
<dbReference type="Proteomes" id="UP000244810">
    <property type="component" value="Unassembled WGS sequence"/>
</dbReference>
<keyword evidence="6" id="KW-0500">Molybdenum</keyword>
<feature type="domain" description="MoaB/Mog" evidence="7">
    <location>
        <begin position="174"/>
        <end position="311"/>
    </location>
</feature>
<proteinExistence type="inferred from homology"/>
<comment type="pathway">
    <text evidence="2 6">Cofactor biosynthesis; molybdopterin biosynthesis.</text>
</comment>
<dbReference type="GO" id="GO:0046872">
    <property type="term" value="F:metal ion binding"/>
    <property type="evidence" value="ECO:0007669"/>
    <property type="project" value="UniProtKB-UniRule"/>
</dbReference>
<evidence type="ECO:0000256" key="6">
    <source>
        <dbReference type="RuleBase" id="RU365090"/>
    </source>
</evidence>
<dbReference type="Gene3D" id="2.40.340.10">
    <property type="entry name" value="MoeA, C-terminal, domain IV"/>
    <property type="match status" value="1"/>
</dbReference>
<dbReference type="InterPro" id="IPR036135">
    <property type="entry name" value="MoeA_linker/N_sf"/>
</dbReference>
<sequence>MIGVEEAQALCLALIPGAPGVETVPLVQAAGRVLARSAATGRAQPPFASAAMDGYAVRDAELAIGARFTVVGESAAGHGWDGRLAPGQAVRIFTGAPVPEGADHVVIQEDVARDGDRITIQPNLGSGPNIRVAGVDFPAGFTLEAPRRLGPADLALLAAMNVAEVTVARRPRVALLATGDELVMPGEAPGPDQIIASNVFALKAMVDAAGGKGVILPIAPDREDALEAAMAEMAKADIAVTIGGASVGDYDLVGKVGTGLGMERAFYKIAMRPGKPLIAGRLGAVPYLGLPGNPVSAIVTGHLFLSPLVRRWQGLTEALPTRLLARLAQDVGPTGPRTHYMRAVLKDGVVTPFAEQDSSLLRVLSEANVLLERPLGDRPRKAGEEVPVLPL</sequence>
<dbReference type="NCBIfam" id="NF045515">
    <property type="entry name" value="Glp_gephyrin"/>
    <property type="match status" value="1"/>
</dbReference>
<dbReference type="InterPro" id="IPR038987">
    <property type="entry name" value="MoeA-like"/>
</dbReference>